<evidence type="ECO:0000259" key="1">
    <source>
        <dbReference type="Pfam" id="PF13338"/>
    </source>
</evidence>
<proteinExistence type="predicted"/>
<reference evidence="2 3" key="1">
    <citation type="submission" date="2017-09" db="EMBL/GenBank/DDBJ databases">
        <title>Depth-based differentiation of microbial function through sediment-hosted aquifers and enrichment of novel symbionts in the deep terrestrial subsurface.</title>
        <authorList>
            <person name="Probst A.J."/>
            <person name="Ladd B."/>
            <person name="Jarett J.K."/>
            <person name="Geller-Mcgrath D.E."/>
            <person name="Sieber C.M."/>
            <person name="Emerson J.B."/>
            <person name="Anantharaman K."/>
            <person name="Thomas B.C."/>
            <person name="Malmstrom R."/>
            <person name="Stieglmeier M."/>
            <person name="Klingl A."/>
            <person name="Woyke T."/>
            <person name="Ryan C.M."/>
            <person name="Banfield J.F."/>
        </authorList>
    </citation>
    <scope>NUCLEOTIDE SEQUENCE [LARGE SCALE GENOMIC DNA]</scope>
    <source>
        <strain evidence="2">CG17_big_fil_post_rev_8_21_14_2_50_48_46</strain>
    </source>
</reference>
<name>A0A2M7G5E1_9BACT</name>
<dbReference type="AlphaFoldDB" id="A0A2M7G5E1"/>
<sequence length="203" mass="23031">MPESTSVTQKVLKLARKQGLIRPSDLTKQGLPPDYLWRLEKSGLLIRLDRGLYMRADQDFSSQISLAEVGKRLPDGIICLLSALSFHELTLQIPHQIWVAVHPGRYHAQMENLTLRYVHLSGRSLKEGIEYHQIDGVPLAIYSPAKTIADCFKFRSVLGMETVLQALKMGLQEQRFSLAELTHFAAINRVEKVIRPYLEVLLA</sequence>
<dbReference type="Proteomes" id="UP000231019">
    <property type="component" value="Unassembled WGS sequence"/>
</dbReference>
<gene>
    <name evidence="2" type="ORF">COW36_10065</name>
</gene>
<evidence type="ECO:0000313" key="2">
    <source>
        <dbReference type="EMBL" id="PIW17107.1"/>
    </source>
</evidence>
<accession>A0A2M7G5E1</accession>
<protein>
    <submittedName>
        <fullName evidence="2">Transcriptional regulator</fullName>
    </submittedName>
</protein>
<dbReference type="Pfam" id="PF13338">
    <property type="entry name" value="AbiEi_4"/>
    <property type="match status" value="1"/>
</dbReference>
<comment type="caution">
    <text evidence="2">The sequence shown here is derived from an EMBL/GenBank/DDBJ whole genome shotgun (WGS) entry which is preliminary data.</text>
</comment>
<feature type="domain" description="AbiEi antitoxin N-terminal" evidence="1">
    <location>
        <begin position="9"/>
        <end position="55"/>
    </location>
</feature>
<evidence type="ECO:0000313" key="3">
    <source>
        <dbReference type="Proteomes" id="UP000231019"/>
    </source>
</evidence>
<organism evidence="2 3">
    <name type="scientific">bacterium (Candidatus Blackallbacteria) CG17_big_fil_post_rev_8_21_14_2_50_48_46</name>
    <dbReference type="NCBI Taxonomy" id="2014261"/>
    <lineage>
        <taxon>Bacteria</taxon>
        <taxon>Candidatus Blackallbacteria</taxon>
    </lineage>
</organism>
<dbReference type="InterPro" id="IPR025159">
    <property type="entry name" value="AbiEi_N"/>
</dbReference>
<dbReference type="EMBL" id="PFFQ01000029">
    <property type="protein sequence ID" value="PIW17107.1"/>
    <property type="molecule type" value="Genomic_DNA"/>
</dbReference>